<gene>
    <name evidence="3" type="ORF">STRCI_004324</name>
</gene>
<organism evidence="3 4">
    <name type="scientific">Streptomyces cinnabarinus</name>
    <dbReference type="NCBI Taxonomy" id="67287"/>
    <lineage>
        <taxon>Bacteria</taxon>
        <taxon>Bacillati</taxon>
        <taxon>Actinomycetota</taxon>
        <taxon>Actinomycetes</taxon>
        <taxon>Kitasatosporales</taxon>
        <taxon>Streptomycetaceae</taxon>
        <taxon>Streptomyces</taxon>
    </lineage>
</organism>
<dbReference type="EMBL" id="CP114413">
    <property type="protein sequence ID" value="WAZ23012.1"/>
    <property type="molecule type" value="Genomic_DNA"/>
</dbReference>
<dbReference type="Pfam" id="PF03976">
    <property type="entry name" value="PPK2"/>
    <property type="match status" value="1"/>
</dbReference>
<dbReference type="PANTHER" id="PTHR34383">
    <property type="entry name" value="POLYPHOSPHATE:AMP PHOSPHOTRANSFERASE-RELATED"/>
    <property type="match status" value="1"/>
</dbReference>
<feature type="region of interest" description="Disordered" evidence="1">
    <location>
        <begin position="300"/>
        <end position="325"/>
    </location>
</feature>
<keyword evidence="3" id="KW-0418">Kinase</keyword>
<dbReference type="GO" id="GO:0016301">
    <property type="term" value="F:kinase activity"/>
    <property type="evidence" value="ECO:0007669"/>
    <property type="project" value="UniProtKB-KW"/>
</dbReference>
<protein>
    <submittedName>
        <fullName evidence="3">Polyphosphate kinase 2 family protein</fullName>
    </submittedName>
</protein>
<evidence type="ECO:0000256" key="1">
    <source>
        <dbReference type="SAM" id="MobiDB-lite"/>
    </source>
</evidence>
<dbReference type="InterPro" id="IPR027417">
    <property type="entry name" value="P-loop_NTPase"/>
</dbReference>
<dbReference type="NCBIfam" id="TIGR03709">
    <property type="entry name" value="PPK2_rel_1"/>
    <property type="match status" value="1"/>
</dbReference>
<keyword evidence="4" id="KW-1185">Reference proteome</keyword>
<reference evidence="3" key="1">
    <citation type="submission" date="2022-12" db="EMBL/GenBank/DDBJ databases">
        <authorList>
            <person name="Ruckert C."/>
            <person name="Busche T."/>
            <person name="Kalinowski J."/>
            <person name="Wittmann C."/>
        </authorList>
    </citation>
    <scope>NUCLEOTIDE SEQUENCE</scope>
    <source>
        <strain evidence="3">DSM 40467</strain>
    </source>
</reference>
<dbReference type="Gene3D" id="3.40.50.300">
    <property type="entry name" value="P-loop containing nucleotide triphosphate hydrolases"/>
    <property type="match status" value="1"/>
</dbReference>
<evidence type="ECO:0000259" key="2">
    <source>
        <dbReference type="Pfam" id="PF03976"/>
    </source>
</evidence>
<dbReference type="PANTHER" id="PTHR34383:SF3">
    <property type="entry name" value="POLYPHOSPHATE:AMP PHOSPHOTRANSFERASE"/>
    <property type="match status" value="1"/>
</dbReference>
<dbReference type="InterPro" id="IPR022488">
    <property type="entry name" value="PPK2-related"/>
</dbReference>
<evidence type="ECO:0000313" key="3">
    <source>
        <dbReference type="EMBL" id="WAZ23012.1"/>
    </source>
</evidence>
<feature type="compositionally biased region" description="Basic residues" evidence="1">
    <location>
        <begin position="312"/>
        <end position="325"/>
    </location>
</feature>
<proteinExistence type="predicted"/>
<dbReference type="InterPro" id="IPR022300">
    <property type="entry name" value="PPK2-rel_1"/>
</dbReference>
<dbReference type="RefSeq" id="WP_269660599.1">
    <property type="nucleotide sequence ID" value="NZ_CP114413.1"/>
</dbReference>
<evidence type="ECO:0000313" key="4">
    <source>
        <dbReference type="Proteomes" id="UP001164439"/>
    </source>
</evidence>
<dbReference type="SUPFAM" id="SSF52540">
    <property type="entry name" value="P-loop containing nucleoside triphosphate hydrolases"/>
    <property type="match status" value="1"/>
</dbReference>
<keyword evidence="3" id="KW-0808">Transferase</keyword>
<feature type="domain" description="Polyphosphate kinase-2-related" evidence="2">
    <location>
        <begin position="46"/>
        <end position="269"/>
    </location>
</feature>
<sequence>MADVRAERIAKLIEPLRVEPGSRVRLGRDFDPRYKAHLKKKHGVELLQTGVSLLAEYQQRLAAQDTYGVLLCLQALDAGGKDGTIRHVMSGVNPQGVKVSSFKVPSSEELGHDYLWRYAARLPARGDIAIFNRSHYEEVLVVRVHPEVLDRQRLPEDVRGADFWDRRYRDINAWERYLTDNGFKVVKVFLNLSKEEQRTRFMKRLDVPENNWKFSAADVRERARWDDYQRAFSEMLSATSTPWAPWYVVPADRKWFARICTAAVLAHTLIDIDPRYPVLGKAARKDLRAARRLLEADAPEGAPADPYAAAQRARRRAKGGKGRRR</sequence>
<dbReference type="Proteomes" id="UP001164439">
    <property type="component" value="Chromosome"/>
</dbReference>
<name>A0ABY7KEQ2_9ACTN</name>
<feature type="compositionally biased region" description="Low complexity" evidence="1">
    <location>
        <begin position="300"/>
        <end position="311"/>
    </location>
</feature>
<accession>A0ABY7KEQ2</accession>